<organism evidence="6 7">
    <name type="scientific">Pseudonocardia dioxanivorans (strain ATCC 55486 / DSM 44775 / JCM 13855 / CB1190)</name>
    <dbReference type="NCBI Taxonomy" id="675635"/>
    <lineage>
        <taxon>Bacteria</taxon>
        <taxon>Bacillati</taxon>
        <taxon>Actinomycetota</taxon>
        <taxon>Actinomycetes</taxon>
        <taxon>Pseudonocardiales</taxon>
        <taxon>Pseudonocardiaceae</taxon>
        <taxon>Pseudonocardia</taxon>
    </lineage>
</organism>
<dbReference type="InterPro" id="IPR042099">
    <property type="entry name" value="ANL_N_sf"/>
</dbReference>
<dbReference type="EMBL" id="CP002593">
    <property type="protein sequence ID" value="AEA22806.1"/>
    <property type="molecule type" value="Genomic_DNA"/>
</dbReference>
<feature type="domain" description="AMP-binding enzyme C-terminal" evidence="5">
    <location>
        <begin position="399"/>
        <end position="466"/>
    </location>
</feature>
<dbReference type="Pfam" id="PF13193">
    <property type="entry name" value="AMP-binding_C"/>
    <property type="match status" value="1"/>
</dbReference>
<proteinExistence type="inferred from homology"/>
<protein>
    <submittedName>
        <fullName evidence="6">O-succinylbenzoate--CoA ligase</fullName>
        <ecNumber evidence="6">6.2.1.26</ecNumber>
    </submittedName>
</protein>
<dbReference type="Gene3D" id="3.40.50.12780">
    <property type="entry name" value="N-terminal domain of ligase-like"/>
    <property type="match status" value="1"/>
</dbReference>
<dbReference type="InterPro" id="IPR000873">
    <property type="entry name" value="AMP-dep_synth/lig_dom"/>
</dbReference>
<dbReference type="Pfam" id="PF00501">
    <property type="entry name" value="AMP-binding"/>
    <property type="match status" value="1"/>
</dbReference>
<keyword evidence="2 6" id="KW-0436">Ligase</keyword>
<dbReference type="KEGG" id="pdx:Psed_0542"/>
<dbReference type="GO" id="GO:0031956">
    <property type="term" value="F:medium-chain fatty acid-CoA ligase activity"/>
    <property type="evidence" value="ECO:0007669"/>
    <property type="project" value="TreeGrafter"/>
</dbReference>
<keyword evidence="7" id="KW-1185">Reference proteome</keyword>
<feature type="region of interest" description="Disordered" evidence="3">
    <location>
        <begin position="132"/>
        <end position="152"/>
    </location>
</feature>
<dbReference type="HOGENOM" id="CLU_000022_59_0_11"/>
<dbReference type="SUPFAM" id="SSF56801">
    <property type="entry name" value="Acetyl-CoA synthetase-like"/>
    <property type="match status" value="1"/>
</dbReference>
<evidence type="ECO:0000259" key="5">
    <source>
        <dbReference type="Pfam" id="PF13193"/>
    </source>
</evidence>
<evidence type="ECO:0000256" key="3">
    <source>
        <dbReference type="SAM" id="MobiDB-lite"/>
    </source>
</evidence>
<dbReference type="InterPro" id="IPR045851">
    <property type="entry name" value="AMP-bd_C_sf"/>
</dbReference>
<dbReference type="Gene3D" id="3.30.300.30">
    <property type="match status" value="1"/>
</dbReference>
<dbReference type="PANTHER" id="PTHR43201">
    <property type="entry name" value="ACYL-COA SYNTHETASE"/>
    <property type="match status" value="1"/>
</dbReference>
<feature type="domain" description="AMP-dependent synthetase/ligase" evidence="4">
    <location>
        <begin position="16"/>
        <end position="350"/>
    </location>
</feature>
<evidence type="ECO:0000256" key="2">
    <source>
        <dbReference type="ARBA" id="ARBA00022598"/>
    </source>
</evidence>
<dbReference type="PANTHER" id="PTHR43201:SF5">
    <property type="entry name" value="MEDIUM-CHAIN ACYL-COA LIGASE ACSF2, MITOCHONDRIAL"/>
    <property type="match status" value="1"/>
</dbReference>
<dbReference type="STRING" id="675635.Psed_0542"/>
<dbReference type="RefSeq" id="WP_013672747.1">
    <property type="nucleotide sequence ID" value="NC_015312.1"/>
</dbReference>
<dbReference type="eggNOG" id="COG0318">
    <property type="taxonomic scope" value="Bacteria"/>
</dbReference>
<evidence type="ECO:0000256" key="1">
    <source>
        <dbReference type="ARBA" id="ARBA00006432"/>
    </source>
</evidence>
<evidence type="ECO:0000313" key="7">
    <source>
        <dbReference type="Proteomes" id="UP000007809"/>
    </source>
</evidence>
<dbReference type="GO" id="GO:0008756">
    <property type="term" value="F:o-succinylbenzoate-CoA ligase activity"/>
    <property type="evidence" value="ECO:0007669"/>
    <property type="project" value="UniProtKB-EC"/>
</dbReference>
<reference evidence="6 7" key="1">
    <citation type="journal article" date="2011" name="J. Bacteriol.">
        <title>Genome sequence of the 1,4-dioxane-degrading Pseudonocardia dioxanivorans strain CB1190.</title>
        <authorList>
            <person name="Sales C.M."/>
            <person name="Mahendra S."/>
            <person name="Grostern A."/>
            <person name="Parales R.E."/>
            <person name="Goodwin L.A."/>
            <person name="Woyke T."/>
            <person name="Nolan M."/>
            <person name="Lapidus A."/>
            <person name="Chertkov O."/>
            <person name="Ovchinnikova G."/>
            <person name="Sczyrba A."/>
            <person name="Alvarez-Cohen L."/>
        </authorList>
    </citation>
    <scope>NUCLEOTIDE SEQUENCE [LARGE SCALE GENOMIC DNA]</scope>
    <source>
        <strain evidence="7">ATCC 55486 / DSM 44775 / JCM 13855 / CB1190</strain>
    </source>
</reference>
<dbReference type="AlphaFoldDB" id="F4CQL4"/>
<name>F4CQL4_PSEUX</name>
<dbReference type="Proteomes" id="UP000007809">
    <property type="component" value="Chromosome"/>
</dbReference>
<evidence type="ECO:0000259" key="4">
    <source>
        <dbReference type="Pfam" id="PF00501"/>
    </source>
</evidence>
<dbReference type="EC" id="6.2.1.26" evidence="6"/>
<evidence type="ECO:0000313" key="6">
    <source>
        <dbReference type="EMBL" id="AEA22806.1"/>
    </source>
</evidence>
<dbReference type="OrthoDB" id="9803968at2"/>
<comment type="similarity">
    <text evidence="1">Belongs to the ATP-dependent AMP-binding enzyme family.</text>
</comment>
<gene>
    <name evidence="6" type="ordered locus">Psed_0542</name>
</gene>
<sequence>MGDRGGVRTSLGETLRRLAEEAPDAPAVTDDDTTLTRAEFEDRTNRLARAFAARGVTAGSMVSIAVANRARHLESSVAAWKLGAVPQPVSHKLPAGELEAIVALADPALVVGVDPGDGRPWLPVDHDVSEASAEPLPPVVGPSWKAPTSGGSTGRPKIIVAGQEATAEAVLARAPSLRIDRDGVFLVTAPLYHNAPFMFSLMALLQGQHVVIMSRFDAAGTLDMIARHGVTWLYVVPTMMGRMLRLPDEVRAAADLTSIRTVLHVGAPCPVHVKRAWLEWFGPETTVELYAGTESQAAAMIDGVEWLSRPGSVGRVQRGSMQVWGPDGAPLPPGEVGEIWMRPDGDAPTYRYLGAEARTKDGWESLGDMGHFDADGYLYLADRRSDMILVGGANVYPAEVEAALSEHSAVTSSAVIGLPDDDLGNTVHAIVQLARPLADVEDDLRAHLATRLARYKQPRTYEQTDEPLRDDAGKMRRSALRAARVGGLRGEPRTTTMNP</sequence>
<dbReference type="InterPro" id="IPR025110">
    <property type="entry name" value="AMP-bd_C"/>
</dbReference>
<dbReference type="GO" id="GO:0006631">
    <property type="term" value="P:fatty acid metabolic process"/>
    <property type="evidence" value="ECO:0007669"/>
    <property type="project" value="TreeGrafter"/>
</dbReference>
<accession>F4CQL4</accession>